<evidence type="ECO:0000313" key="10">
    <source>
        <dbReference type="EMBL" id="OAG08157.1"/>
    </source>
</evidence>
<dbReference type="SUPFAM" id="SSF48371">
    <property type="entry name" value="ARM repeat"/>
    <property type="match status" value="1"/>
</dbReference>
<dbReference type="InterPro" id="IPR036211">
    <property type="entry name" value="eIF4G_eIF4E-bd_sf"/>
</dbReference>
<dbReference type="SMART" id="SM00543">
    <property type="entry name" value="MIF4G"/>
    <property type="match status" value="1"/>
</dbReference>
<feature type="compositionally biased region" description="Pro residues" evidence="8">
    <location>
        <begin position="703"/>
        <end position="712"/>
    </location>
</feature>
<feature type="compositionally biased region" description="Polar residues" evidence="8">
    <location>
        <begin position="69"/>
        <end position="80"/>
    </location>
</feature>
<feature type="compositionally biased region" description="Low complexity" evidence="8">
    <location>
        <begin position="15"/>
        <end position="42"/>
    </location>
</feature>
<dbReference type="Pfam" id="PF02854">
    <property type="entry name" value="MIF4G"/>
    <property type="match status" value="1"/>
</dbReference>
<dbReference type="PANTHER" id="PTHR23253">
    <property type="entry name" value="EUKARYOTIC TRANSLATION INITIATION FACTOR 4 GAMMA"/>
    <property type="match status" value="1"/>
</dbReference>
<keyword evidence="6" id="KW-0694">RNA-binding</keyword>
<evidence type="ECO:0000256" key="3">
    <source>
        <dbReference type="ARBA" id="ARBA00022490"/>
    </source>
</evidence>
<accession>A0A177CN18</accession>
<proteinExistence type="inferred from homology"/>
<evidence type="ECO:0000256" key="6">
    <source>
        <dbReference type="ARBA" id="ARBA00022884"/>
    </source>
</evidence>
<dbReference type="InterPro" id="IPR016024">
    <property type="entry name" value="ARM-type_fold"/>
</dbReference>
<feature type="compositionally biased region" description="Polar residues" evidence="8">
    <location>
        <begin position="421"/>
        <end position="430"/>
    </location>
</feature>
<feature type="region of interest" description="Disordered" evidence="8">
    <location>
        <begin position="370"/>
        <end position="748"/>
    </location>
</feature>
<dbReference type="GO" id="GO:0003729">
    <property type="term" value="F:mRNA binding"/>
    <property type="evidence" value="ECO:0007669"/>
    <property type="project" value="TreeGrafter"/>
</dbReference>
<feature type="compositionally biased region" description="Low complexity" evidence="8">
    <location>
        <begin position="1241"/>
        <end position="1254"/>
    </location>
</feature>
<feature type="compositionally biased region" description="Polar residues" evidence="8">
    <location>
        <begin position="1"/>
        <end position="12"/>
    </location>
</feature>
<feature type="compositionally biased region" description="Basic and acidic residues" evidence="8">
    <location>
        <begin position="927"/>
        <end position="939"/>
    </location>
</feature>
<evidence type="ECO:0000256" key="4">
    <source>
        <dbReference type="ARBA" id="ARBA00022540"/>
    </source>
</evidence>
<keyword evidence="5" id="KW-0597">Phosphoprotein</keyword>
<name>A0A177CN18_9PLEO</name>
<dbReference type="Gene3D" id="1.20.970.30">
    <property type="entry name" value="eIF4G, eIF4E-binding domain"/>
    <property type="match status" value="1"/>
</dbReference>
<dbReference type="GO" id="GO:0016281">
    <property type="term" value="C:eukaryotic translation initiation factor 4F complex"/>
    <property type="evidence" value="ECO:0007669"/>
    <property type="project" value="TreeGrafter"/>
</dbReference>
<dbReference type="GeneID" id="28770174"/>
<gene>
    <name evidence="10" type="ORF">CC84DRAFT_557594</name>
</gene>
<feature type="region of interest" description="Disordered" evidence="8">
    <location>
        <begin position="1241"/>
        <end position="1399"/>
    </location>
</feature>
<dbReference type="STRING" id="1460663.A0A177CN18"/>
<dbReference type="InterPro" id="IPR022745">
    <property type="entry name" value="eIF4G1_eIF4E-bd"/>
</dbReference>
<feature type="compositionally biased region" description="Low complexity" evidence="8">
    <location>
        <begin position="431"/>
        <end position="448"/>
    </location>
</feature>
<keyword evidence="7" id="KW-0648">Protein biosynthesis</keyword>
<feature type="compositionally biased region" description="Basic and acidic residues" evidence="8">
    <location>
        <begin position="565"/>
        <end position="679"/>
    </location>
</feature>
<evidence type="ECO:0000259" key="9">
    <source>
        <dbReference type="SMART" id="SM00543"/>
    </source>
</evidence>
<comment type="similarity">
    <text evidence="2">Belongs to the eukaryotic initiation factor 4G family.</text>
</comment>
<dbReference type="Proteomes" id="UP000077069">
    <property type="component" value="Unassembled WGS sequence"/>
</dbReference>
<dbReference type="PANTHER" id="PTHR23253:SF9">
    <property type="entry name" value="EUKARYOTIC TRANSLATION INITIATION FACTOR 4 GAMMA 2"/>
    <property type="match status" value="1"/>
</dbReference>
<evidence type="ECO:0000313" key="11">
    <source>
        <dbReference type="Proteomes" id="UP000077069"/>
    </source>
</evidence>
<feature type="compositionally biased region" description="Low complexity" evidence="8">
    <location>
        <begin position="1330"/>
        <end position="1339"/>
    </location>
</feature>
<evidence type="ECO:0000256" key="1">
    <source>
        <dbReference type="ARBA" id="ARBA00004496"/>
    </source>
</evidence>
<feature type="compositionally biased region" description="Polar residues" evidence="8">
    <location>
        <begin position="230"/>
        <end position="242"/>
    </location>
</feature>
<dbReference type="RefSeq" id="XP_018038522.1">
    <property type="nucleotide sequence ID" value="XM_018186688.1"/>
</dbReference>
<sequence length="1399" mass="148532">MTSTSTNAQNPPTVAASKPSAPANSSSSGSSAVAAGQAAPTARSSYANATKSPPIANSAAPVVVGGSSNGKSISPVNGNSIKPAVPAMGPTIANGAASQGDHSRKSSVTISAAGTSGYIPNGGPVPNSRAPSNLTFGSIAGSPAPAHAVPHPQGQNLNPQPSNPRVASPAHSPSPIPTPISSGGKPDNLPTRPNLVFGGGNEADPSARNISLPPQPNSLPQAQHLRRESSQSAHSDMSNPNMNRGFAPNGGRGRGYNNYPPMQQHQHPSASPQPFRAMPNQPRGPHMAPAFQPQMQPNSPYRANRSPAITPAAIHQQANYSGYGYNPQQPYAQPAMYGPPQGLDPYNGYYGQNFPGQNYGMPQGMHYPGVPASPGRGGYPQQAYPVPGYGQPPQAQGMSRTPSNMSERPPSAAQQPSTPAMTNVSHVSQTPSAPSGSPAPGSSFSIPPKTKSKAIVIKTADGQVVDFNTSKKPASPAQPPAPSKSPAIVATPTPPPRPESTHSRAESVAAKSASDVKADFIKQFQQQLQGKDEDKKKEAEAKEAEEKAQKEKEEKEQAEAAAKAQAEKEAQEKEAAEAAAKNEEEEAKRKAEEEQRKADEEMERMIEEMERAEKEEEERERKFAEEKKKKLEAEKAREAEKAKEADERMKQAEREAEEREAAKEAETPEQKAEREKANREAFASLKKNTMFGPAATQAEEEAPAPPAEPTVTPPTQTKSAGASKPKPAHLKLETTKAIEPPAPTPGMMSLKSARFLQVQSELVKYPEGVLSPNPALNMGTKSKGKVYEPSFLLQFQDVFKEKPSVDWDMKLKETVGDSSESAGPKSARGAPSGMGSRQPSRSGLGGPMGSFTGSFPTGRTLPPGTTSAQRFEAAQRGGGPMTNPLAQLVGPPRAGGGFPVQMARTSSFQNMAPNSPRVGSSRGRGSRRGDKPANKKEEAAMPLTAGMDLKPLEKSTTGWQPHSKTQQAAAQLAAGHLAPDMVQRKVKAALNKLTPEKFDKISDQILEIAGQSKNEDDGRTLRQVIQLTFEKACDEQHWSSMYAKFCFKMLNTMDPAIRDENVKDKHGQPVVGGALFRKYLLNRCQEEFEKGWEVNLPVKPDGDKQEEVMLSEEYYIAAAAKRKGLGLIQFIGELYKLNMLTLRIMHECVLKLLDFEGLPDESAIESLVKLLRTVGATMSTADAGPKMLSVYFERVEKIMNMEALPSRLKFMLLDLVDLRKANWRDKQADKGPKTIQQIHAEAAAAQQAAAQSAANNRGGRLPQGRGDARSFSGGGIPPPQDFGSRVAMDDLRKLTKGSSGRNSSGIGPSMLGGRSGSGRRGLGPGGAFGAGADSGASSRTATPPVQKEKESTSHANSFSALMALDNEGAEEVSSPPPATSPQPSKAAPGASATDAKPSE</sequence>
<dbReference type="InterPro" id="IPR003890">
    <property type="entry name" value="MIF4G-like_typ-3"/>
</dbReference>
<reference evidence="10 11" key="1">
    <citation type="submission" date="2016-05" db="EMBL/GenBank/DDBJ databases">
        <title>Comparative analysis of secretome profiles of manganese(II)-oxidizing ascomycete fungi.</title>
        <authorList>
            <consortium name="DOE Joint Genome Institute"/>
            <person name="Zeiner C.A."/>
            <person name="Purvine S.O."/>
            <person name="Zink E.M."/>
            <person name="Wu S."/>
            <person name="Pasa-Tolic L."/>
            <person name="Chaput D.L."/>
            <person name="Haridas S."/>
            <person name="Grigoriev I.V."/>
            <person name="Santelli C.M."/>
            <person name="Hansel C.M."/>
        </authorList>
    </citation>
    <scope>NUCLEOTIDE SEQUENCE [LARGE SCALE GENOMIC DNA]</scope>
    <source>
        <strain evidence="10 11">AP3s5-JAC2a</strain>
    </source>
</reference>
<evidence type="ECO:0000256" key="7">
    <source>
        <dbReference type="ARBA" id="ARBA00022917"/>
    </source>
</evidence>
<dbReference type="GO" id="GO:0010494">
    <property type="term" value="C:cytoplasmic stress granule"/>
    <property type="evidence" value="ECO:0007669"/>
    <property type="project" value="UniProtKB-ARBA"/>
</dbReference>
<feature type="compositionally biased region" description="Polar residues" evidence="8">
    <location>
        <begin position="153"/>
        <end position="165"/>
    </location>
</feature>
<feature type="compositionally biased region" description="Polar residues" evidence="8">
    <location>
        <begin position="1296"/>
        <end position="1306"/>
    </location>
</feature>
<dbReference type="Pfam" id="PF12152">
    <property type="entry name" value="eIF_4G1"/>
    <property type="match status" value="1"/>
</dbReference>
<dbReference type="FunFam" id="1.25.40.180:FF:000020">
    <property type="entry name" value="Eukaryotic translation initiation factor subunit"/>
    <property type="match status" value="1"/>
</dbReference>
<feature type="compositionally biased region" description="Polar residues" evidence="8">
    <location>
        <begin position="903"/>
        <end position="913"/>
    </location>
</feature>
<feature type="domain" description="MIF4G" evidence="9">
    <location>
        <begin position="983"/>
        <end position="1222"/>
    </location>
</feature>
<organism evidence="10 11">
    <name type="scientific">Paraphaeosphaeria sporulosa</name>
    <dbReference type="NCBI Taxonomy" id="1460663"/>
    <lineage>
        <taxon>Eukaryota</taxon>
        <taxon>Fungi</taxon>
        <taxon>Dikarya</taxon>
        <taxon>Ascomycota</taxon>
        <taxon>Pezizomycotina</taxon>
        <taxon>Dothideomycetes</taxon>
        <taxon>Pleosporomycetidae</taxon>
        <taxon>Pleosporales</taxon>
        <taxon>Massarineae</taxon>
        <taxon>Didymosphaeriaceae</taxon>
        <taxon>Paraphaeosphaeria</taxon>
    </lineage>
</organism>
<dbReference type="Gene3D" id="1.25.40.180">
    <property type="match status" value="1"/>
</dbReference>
<evidence type="ECO:0000256" key="2">
    <source>
        <dbReference type="ARBA" id="ARBA00005775"/>
    </source>
</evidence>
<dbReference type="GO" id="GO:0003743">
    <property type="term" value="F:translation initiation factor activity"/>
    <property type="evidence" value="ECO:0007669"/>
    <property type="project" value="UniProtKB-KW"/>
</dbReference>
<evidence type="ECO:0000256" key="5">
    <source>
        <dbReference type="ARBA" id="ARBA00022553"/>
    </source>
</evidence>
<keyword evidence="3" id="KW-0963">Cytoplasm</keyword>
<comment type="subcellular location">
    <subcellularLocation>
        <location evidence="1">Cytoplasm</location>
    </subcellularLocation>
</comment>
<feature type="compositionally biased region" description="Low complexity" evidence="8">
    <location>
        <begin position="255"/>
        <end position="274"/>
    </location>
</feature>
<feature type="compositionally biased region" description="Polar residues" evidence="8">
    <location>
        <begin position="851"/>
        <end position="869"/>
    </location>
</feature>
<dbReference type="SUPFAM" id="SSF101489">
    <property type="entry name" value="Eukaryotic initiation factor 4f subunit eIF4g, eIF4e-binding domain"/>
    <property type="match status" value="1"/>
</dbReference>
<dbReference type="InParanoid" id="A0A177CN18"/>
<protein>
    <recommendedName>
        <fullName evidence="9">MIF4G domain-containing protein</fullName>
    </recommendedName>
</protein>
<feature type="compositionally biased region" description="Gly residues" evidence="8">
    <location>
        <begin position="1313"/>
        <end position="1329"/>
    </location>
</feature>
<evidence type="ECO:0000256" key="8">
    <source>
        <dbReference type="SAM" id="MobiDB-lite"/>
    </source>
</evidence>
<keyword evidence="4" id="KW-0396">Initiation factor</keyword>
<feature type="region of interest" description="Disordered" evidence="8">
    <location>
        <begin position="811"/>
        <end position="940"/>
    </location>
</feature>
<feature type="compositionally biased region" description="Basic and acidic residues" evidence="8">
    <location>
        <begin position="530"/>
        <end position="558"/>
    </location>
</feature>
<dbReference type="OrthoDB" id="514777at2759"/>
<keyword evidence="11" id="KW-1185">Reference proteome</keyword>
<feature type="region of interest" description="Disordered" evidence="8">
    <location>
        <begin position="1"/>
        <end position="279"/>
    </location>
</feature>
<feature type="compositionally biased region" description="Low complexity" evidence="8">
    <location>
        <begin position="409"/>
        <end position="420"/>
    </location>
</feature>
<feature type="compositionally biased region" description="Polar residues" evidence="8">
    <location>
        <begin position="393"/>
        <end position="406"/>
    </location>
</feature>
<dbReference type="EMBL" id="KV441550">
    <property type="protein sequence ID" value="OAG08157.1"/>
    <property type="molecule type" value="Genomic_DNA"/>
</dbReference>